<feature type="transmembrane region" description="Helical" evidence="1">
    <location>
        <begin position="127"/>
        <end position="154"/>
    </location>
</feature>
<dbReference type="EMBL" id="JAZGQK010000042">
    <property type="protein sequence ID" value="MEE6263704.1"/>
    <property type="molecule type" value="Genomic_DNA"/>
</dbReference>
<dbReference type="RefSeq" id="WP_331218522.1">
    <property type="nucleotide sequence ID" value="NZ_JAZGQK010000042.1"/>
</dbReference>
<dbReference type="Proteomes" id="UP001332243">
    <property type="component" value="Unassembled WGS sequence"/>
</dbReference>
<evidence type="ECO:0000313" key="3">
    <source>
        <dbReference type="Proteomes" id="UP001332243"/>
    </source>
</evidence>
<keyword evidence="1" id="KW-0812">Transmembrane</keyword>
<evidence type="ECO:0000313" key="2">
    <source>
        <dbReference type="EMBL" id="MEE6263704.1"/>
    </source>
</evidence>
<keyword evidence="3" id="KW-1185">Reference proteome</keyword>
<keyword evidence="1" id="KW-0472">Membrane</keyword>
<name>A0ABU7S4S8_9ACTN</name>
<accession>A0ABU7S4S8</accession>
<protein>
    <submittedName>
        <fullName evidence="2">Uncharacterized protein</fullName>
    </submittedName>
</protein>
<comment type="caution">
    <text evidence="2">The sequence shown here is derived from an EMBL/GenBank/DDBJ whole genome shotgun (WGS) entry which is preliminary data.</text>
</comment>
<sequence>MTYPYGPGFPSAPVAYPHPVALPAGAGALVVTVNRGPYLVPVPAVARLKIDDRHVPISGEGTWHIPVPAGPHEVKYTDILGVPMVKTSVVVPPGAATQLDFRFGVWRNRVYDGQGADVTKFGMWSNYLFAIVAFGVVLVFCCGGGALLGGLGALNNP</sequence>
<proteinExistence type="predicted"/>
<evidence type="ECO:0000256" key="1">
    <source>
        <dbReference type="SAM" id="Phobius"/>
    </source>
</evidence>
<reference evidence="2 3" key="1">
    <citation type="submission" date="2024-01" db="EMBL/GenBank/DDBJ databases">
        <title>Genome insights into Plantactinospora sonchi sp. nov.</title>
        <authorList>
            <person name="Wang L."/>
        </authorList>
    </citation>
    <scope>NUCLEOTIDE SEQUENCE [LARGE SCALE GENOMIC DNA]</scope>
    <source>
        <strain evidence="2 3">NEAU-QY2</strain>
    </source>
</reference>
<keyword evidence="1" id="KW-1133">Transmembrane helix</keyword>
<organism evidence="2 3">
    <name type="scientific">Plantactinospora sonchi</name>
    <dbReference type="NCBI Taxonomy" id="1544735"/>
    <lineage>
        <taxon>Bacteria</taxon>
        <taxon>Bacillati</taxon>
        <taxon>Actinomycetota</taxon>
        <taxon>Actinomycetes</taxon>
        <taxon>Micromonosporales</taxon>
        <taxon>Micromonosporaceae</taxon>
        <taxon>Plantactinospora</taxon>
    </lineage>
</organism>
<gene>
    <name evidence="2" type="ORF">V1633_35060</name>
</gene>